<gene>
    <name evidence="1" type="ORF">BLA13014_04420</name>
</gene>
<dbReference type="AlphaFoldDB" id="A0A6P2NJF2"/>
<sequence>MTKNERNVTGTYSPQQVAADLFRIGENPNLPAWQYPVLQQAIGLLAAPVEQPAVAPNAWLDWAVERWEAEVKNRPLINVHRRTLDDTWRQVIRHCGGDDVSLLGPRHGDLLAANPVKTTERDPVFSIDDLDFEPDGQHAIADMANIGYALLEQIARMAPGYHWNDSPVEIVSDLVNERDEARASSANETSVEVFTYATKQATACASCGEQKHTPLRVDRMGGYVCLTCIDRELERSLDLASDQRAAVEFALGVCAGHVAGERHVSALESLLFVAQEAR</sequence>
<accession>A0A6P2NJF2</accession>
<evidence type="ECO:0000313" key="2">
    <source>
        <dbReference type="Proteomes" id="UP000494261"/>
    </source>
</evidence>
<proteinExistence type="predicted"/>
<protein>
    <submittedName>
        <fullName evidence="1">Gp38</fullName>
    </submittedName>
</protein>
<organism evidence="1 2">
    <name type="scientific">Burkholderia aenigmatica</name>
    <dbReference type="NCBI Taxonomy" id="2015348"/>
    <lineage>
        <taxon>Bacteria</taxon>
        <taxon>Pseudomonadati</taxon>
        <taxon>Pseudomonadota</taxon>
        <taxon>Betaproteobacteria</taxon>
        <taxon>Burkholderiales</taxon>
        <taxon>Burkholderiaceae</taxon>
        <taxon>Burkholderia</taxon>
        <taxon>Burkholderia cepacia complex</taxon>
    </lineage>
</organism>
<dbReference type="Proteomes" id="UP000494261">
    <property type="component" value="Unassembled WGS sequence"/>
</dbReference>
<evidence type="ECO:0000313" key="1">
    <source>
        <dbReference type="EMBL" id="VWB94757.1"/>
    </source>
</evidence>
<reference evidence="1 2" key="1">
    <citation type="submission" date="2019-09" db="EMBL/GenBank/DDBJ databases">
        <authorList>
            <person name="Depoorter E."/>
        </authorList>
    </citation>
    <scope>NUCLEOTIDE SEQUENCE [LARGE SCALE GENOMIC DNA]</scope>
    <source>
        <strain evidence="1">LMG 13014</strain>
    </source>
</reference>
<dbReference type="RefSeq" id="WP_175024067.1">
    <property type="nucleotide sequence ID" value="NZ_CABVQC010000031.1"/>
</dbReference>
<dbReference type="EMBL" id="CABVQC010000031">
    <property type="protein sequence ID" value="VWB94757.1"/>
    <property type="molecule type" value="Genomic_DNA"/>
</dbReference>
<name>A0A6P2NJF2_9BURK</name>